<keyword evidence="5" id="KW-0812">Transmembrane</keyword>
<dbReference type="Gene3D" id="3.30.565.10">
    <property type="entry name" value="Histidine kinase-like ATPase, C-terminal domain"/>
    <property type="match status" value="1"/>
</dbReference>
<dbReference type="InterPro" id="IPR011123">
    <property type="entry name" value="Y_Y_Y"/>
</dbReference>
<dbReference type="Gene3D" id="2.130.10.10">
    <property type="entry name" value="YVTN repeat-like/Quinoprotein amine dehydrogenase"/>
    <property type="match status" value="3"/>
</dbReference>
<evidence type="ECO:0000256" key="5">
    <source>
        <dbReference type="SAM" id="Phobius"/>
    </source>
</evidence>
<gene>
    <name evidence="7" type="ORF">AAG747_04075</name>
</gene>
<dbReference type="GO" id="GO:0000155">
    <property type="term" value="F:phosphorelay sensor kinase activity"/>
    <property type="evidence" value="ECO:0007669"/>
    <property type="project" value="InterPro"/>
</dbReference>
<dbReference type="InterPro" id="IPR011110">
    <property type="entry name" value="Reg_prop"/>
</dbReference>
<name>A0AAW9S3V9_9BACT</name>
<dbReference type="PROSITE" id="PS50109">
    <property type="entry name" value="HIS_KIN"/>
    <property type="match status" value="1"/>
</dbReference>
<evidence type="ECO:0000259" key="6">
    <source>
        <dbReference type="PROSITE" id="PS50109"/>
    </source>
</evidence>
<dbReference type="InterPro" id="IPR036890">
    <property type="entry name" value="HATPase_C_sf"/>
</dbReference>
<dbReference type="Pfam" id="PF02518">
    <property type="entry name" value="HATPase_c"/>
    <property type="match status" value="1"/>
</dbReference>
<proteinExistence type="predicted"/>
<dbReference type="InterPro" id="IPR003661">
    <property type="entry name" value="HisK_dim/P_dom"/>
</dbReference>
<feature type="coiled-coil region" evidence="4">
    <location>
        <begin position="829"/>
        <end position="888"/>
    </location>
</feature>
<dbReference type="SUPFAM" id="SSF63829">
    <property type="entry name" value="Calcium-dependent phosphotriesterase"/>
    <property type="match status" value="3"/>
</dbReference>
<keyword evidence="4" id="KW-0175">Coiled coil</keyword>
<dbReference type="InterPro" id="IPR003594">
    <property type="entry name" value="HATPase_dom"/>
</dbReference>
<dbReference type="Gene3D" id="1.10.287.130">
    <property type="match status" value="1"/>
</dbReference>
<evidence type="ECO:0000256" key="2">
    <source>
        <dbReference type="ARBA" id="ARBA00012438"/>
    </source>
</evidence>
<comment type="catalytic activity">
    <reaction evidence="1">
        <text>ATP + protein L-histidine = ADP + protein N-phospho-L-histidine.</text>
        <dbReference type="EC" id="2.7.13.3"/>
    </reaction>
</comment>
<evidence type="ECO:0000313" key="7">
    <source>
        <dbReference type="EMBL" id="MEN7547069.1"/>
    </source>
</evidence>
<protein>
    <recommendedName>
        <fullName evidence="2">histidine kinase</fullName>
        <ecNumber evidence="2">2.7.13.3</ecNumber>
    </recommendedName>
</protein>
<dbReference type="Proteomes" id="UP001403385">
    <property type="component" value="Unassembled WGS sequence"/>
</dbReference>
<dbReference type="Pfam" id="PF07495">
    <property type="entry name" value="Y_Y_Y"/>
    <property type="match status" value="1"/>
</dbReference>
<dbReference type="RefSeq" id="WP_346819856.1">
    <property type="nucleotide sequence ID" value="NZ_JBDKWZ010000002.1"/>
</dbReference>
<dbReference type="PRINTS" id="PR00344">
    <property type="entry name" value="BCTRLSENSOR"/>
</dbReference>
<accession>A0AAW9S3V9</accession>
<dbReference type="SMART" id="SM00387">
    <property type="entry name" value="HATPase_c"/>
    <property type="match status" value="1"/>
</dbReference>
<keyword evidence="5" id="KW-1133">Transmembrane helix</keyword>
<dbReference type="EMBL" id="JBDKWZ010000002">
    <property type="protein sequence ID" value="MEN7547069.1"/>
    <property type="molecule type" value="Genomic_DNA"/>
</dbReference>
<dbReference type="Pfam" id="PF07494">
    <property type="entry name" value="Reg_prop"/>
    <property type="match status" value="8"/>
</dbReference>
<dbReference type="InterPro" id="IPR013783">
    <property type="entry name" value="Ig-like_fold"/>
</dbReference>
<evidence type="ECO:0000256" key="1">
    <source>
        <dbReference type="ARBA" id="ARBA00000085"/>
    </source>
</evidence>
<dbReference type="InterPro" id="IPR004358">
    <property type="entry name" value="Sig_transdc_His_kin-like_C"/>
</dbReference>
<dbReference type="CDD" id="cd00075">
    <property type="entry name" value="HATPase"/>
    <property type="match status" value="1"/>
</dbReference>
<dbReference type="InterPro" id="IPR005467">
    <property type="entry name" value="His_kinase_dom"/>
</dbReference>
<comment type="caution">
    <text evidence="7">The sequence shown here is derived from an EMBL/GenBank/DDBJ whole genome shotgun (WGS) entry which is preliminary data.</text>
</comment>
<organism evidence="7 8">
    <name type="scientific">Rapidithrix thailandica</name>
    <dbReference type="NCBI Taxonomy" id="413964"/>
    <lineage>
        <taxon>Bacteria</taxon>
        <taxon>Pseudomonadati</taxon>
        <taxon>Bacteroidota</taxon>
        <taxon>Cytophagia</taxon>
        <taxon>Cytophagales</taxon>
        <taxon>Flammeovirgaceae</taxon>
        <taxon>Rapidithrix</taxon>
    </lineage>
</organism>
<dbReference type="CDD" id="cd00082">
    <property type="entry name" value="HisKA"/>
    <property type="match status" value="1"/>
</dbReference>
<reference evidence="7 8" key="1">
    <citation type="submission" date="2024-04" db="EMBL/GenBank/DDBJ databases">
        <title>Novel genus in family Flammeovirgaceae.</title>
        <authorList>
            <person name="Nguyen T.H."/>
            <person name="Vuong T.Q."/>
            <person name="Le H."/>
            <person name="Kim S.-G."/>
        </authorList>
    </citation>
    <scope>NUCLEOTIDE SEQUENCE [LARGE SCALE GENOMIC DNA]</scope>
    <source>
        <strain evidence="7 8">JCM 23209</strain>
    </source>
</reference>
<dbReference type="EC" id="2.7.13.3" evidence="2"/>
<dbReference type="InterPro" id="IPR015943">
    <property type="entry name" value="WD40/YVTN_repeat-like_dom_sf"/>
</dbReference>
<dbReference type="PANTHER" id="PTHR43547:SF2">
    <property type="entry name" value="HYBRID SIGNAL TRANSDUCTION HISTIDINE KINASE C"/>
    <property type="match status" value="1"/>
</dbReference>
<dbReference type="Gene3D" id="2.60.40.10">
    <property type="entry name" value="Immunoglobulins"/>
    <property type="match status" value="1"/>
</dbReference>
<dbReference type="InterPro" id="IPR036097">
    <property type="entry name" value="HisK_dim/P_sf"/>
</dbReference>
<dbReference type="SUPFAM" id="SSF47384">
    <property type="entry name" value="Homodimeric domain of signal transducing histidine kinase"/>
    <property type="match status" value="1"/>
</dbReference>
<evidence type="ECO:0000256" key="3">
    <source>
        <dbReference type="ARBA" id="ARBA00022553"/>
    </source>
</evidence>
<feature type="transmembrane region" description="Helical" evidence="5">
    <location>
        <begin position="786"/>
        <end position="804"/>
    </location>
</feature>
<dbReference type="PANTHER" id="PTHR43547">
    <property type="entry name" value="TWO-COMPONENT HISTIDINE KINASE"/>
    <property type="match status" value="1"/>
</dbReference>
<evidence type="ECO:0000256" key="4">
    <source>
        <dbReference type="SAM" id="Coils"/>
    </source>
</evidence>
<keyword evidence="3" id="KW-0597">Phosphoprotein</keyword>
<evidence type="ECO:0000313" key="8">
    <source>
        <dbReference type="Proteomes" id="UP001403385"/>
    </source>
</evidence>
<dbReference type="SUPFAM" id="SSF55874">
    <property type="entry name" value="ATPase domain of HSP90 chaperone/DNA topoisomerase II/histidine kinase"/>
    <property type="match status" value="1"/>
</dbReference>
<keyword evidence="8" id="KW-1185">Reference proteome</keyword>
<dbReference type="AlphaFoldDB" id="A0AAW9S3V9"/>
<feature type="domain" description="Histidine kinase" evidence="6">
    <location>
        <begin position="888"/>
        <end position="1100"/>
    </location>
</feature>
<keyword evidence="5" id="KW-0472">Membrane</keyword>
<sequence length="1100" mass="125452">MGKHWKYLGILIYLVCSNLVWGQQIDQQTKFTNYSTSNGLSNANINAISEDTMGFIWLATEDGLNRFNGNSFRKYVHDRSDSLSLPSNVVYKVYHDSRHRMWVGTLEGLSLYNPEVDGFITIPDIDPQPGVRDIYEDQNGLLWLFCDSGGTFRFDPLSGEVLHVVLSEVTGAFVHAFLQDANGNYWFGTEKKGIYIYNRNLELIRHLHLKGGKNDCLPDNQIRTLYLDEESNIWLGTGSHGVLKYTPAENRFSSLPPFLPLDITQVNDFVQDAQKNIWIGTNNGLYRYNTVENTLSAFPSDYQVGQLSSNIINDLHLDQYENLWIGTKITGVDLLPLHAQVFQNYTFNPYSSNSLSYASVLAFAQEGNQGLWIGTDGGGVNFFDGEKYTHFRHQVHDSTSLSGDNVLSLLKDRRGRLWVGTYQGGLNVYQDGKFTRFKHDPVDSTSLASDVIWVLYEDSKGSIWVGMDGGGIDVLDPETLQFHNLGKSSNKKNYIRSVRAIIEGQQGYLWVGALSGLYHISLDDRVLTRLQPERLHPELEKNMILSILPDSVGSLWVGTYGEGLYHYFPAQDSVYLINQNSGLLSNIIYTIQKDAQGYLWVSSDKGLSWIDPSTGKIANFTTQDGLGEDYFNMNASFTDNTGQMYFGNRSGFVVFDPAAIQITRRPVKVLFSDFWLANQKVLPGRHPAFEKHIAYTKQLSLNYKDNMFSIGYEGINFVQKSALTYEYKLEGFDEKWQYAGNQQMATYTNLDPGTYVFKVRAVSPSIQKPQVAQVGIVIRPPWWGTWWFRVLLLTVLLLGLLSFYKLRMRLLKQQNQWLEEKVESRTAEIQAKNQEIVRQSLELMEKNEEILALNAHLEDLVQKRTFELNRANKELRDINNELEIFLYRSSHDFRRPLSTIMGLKALADVYLNDQALSKEIFDKINYTAINMDNMLQKLLMVHEVTLQSDFNHEISLKRVVEEIIQDLQKKLKRHEADIRLDIPEGACFLSNKYIVKIILKNIIENALTFTQIVRQQASIYISMNNGDGYINLSFEDNGIGIHQQVLPHIFEMYYRGTDKSPGNGLGLYVVQKGVDKLNGKIQVVSEYGKGSCFKVFIPMV</sequence>